<evidence type="ECO:0000313" key="1">
    <source>
        <dbReference type="EMBL" id="AAY49469.1"/>
    </source>
</evidence>
<gene>
    <name evidence="1" type="ordered locus">XC_2419</name>
</gene>
<reference evidence="1 2" key="1">
    <citation type="journal article" date="2005" name="Genome Res.">
        <title>Comparative and functional genomic analyses of the pathogenicity of phytopathogen Xanthomonas campestris pv. campestris.</title>
        <authorList>
            <person name="Qian W."/>
            <person name="Jia Y."/>
            <person name="Ren S.X."/>
            <person name="He Y.Q."/>
            <person name="Feng J.X."/>
            <person name="Lu L.F."/>
            <person name="Sun Q."/>
            <person name="Ying G."/>
            <person name="Tang D.J."/>
            <person name="Tang H."/>
            <person name="Wu W."/>
            <person name="Hao P."/>
            <person name="Wang L."/>
            <person name="Jiang B.L."/>
            <person name="Zeng S."/>
            <person name="Gu W.Y."/>
            <person name="Lu G."/>
            <person name="Rong L."/>
            <person name="Tian Y."/>
            <person name="Yao Z."/>
            <person name="Fu G."/>
            <person name="Chen B."/>
            <person name="Fang R."/>
            <person name="Qiang B."/>
            <person name="Chen Z."/>
            <person name="Zhao G.P."/>
            <person name="Tang J.L."/>
            <person name="He C."/>
        </authorList>
    </citation>
    <scope>NUCLEOTIDE SEQUENCE [LARGE SCALE GENOMIC DNA]</scope>
    <source>
        <strain evidence="1 2">8004</strain>
    </source>
</reference>
<dbReference type="KEGG" id="xcb:XC_2419"/>
<dbReference type="Gene3D" id="1.25.40.20">
    <property type="entry name" value="Ankyrin repeat-containing domain"/>
    <property type="match status" value="1"/>
</dbReference>
<name>A0A0H2X9V9_XANC8</name>
<protein>
    <submittedName>
        <fullName evidence="1">Uncharacterized protein</fullName>
    </submittedName>
</protein>
<dbReference type="InterPro" id="IPR036770">
    <property type="entry name" value="Ankyrin_rpt-contain_sf"/>
</dbReference>
<dbReference type="HOGENOM" id="CLU_1277205_0_0_6"/>
<organism evidence="1 2">
    <name type="scientific">Xanthomonas campestris pv. campestris (strain 8004)</name>
    <dbReference type="NCBI Taxonomy" id="314565"/>
    <lineage>
        <taxon>Bacteria</taxon>
        <taxon>Pseudomonadati</taxon>
        <taxon>Pseudomonadota</taxon>
        <taxon>Gammaproteobacteria</taxon>
        <taxon>Lysobacterales</taxon>
        <taxon>Lysobacteraceae</taxon>
        <taxon>Xanthomonas</taxon>
    </lineage>
</organism>
<dbReference type="InterPro" id="IPR002110">
    <property type="entry name" value="Ankyrin_rpt"/>
</dbReference>
<sequence length="216" mass="24929">MREHDLSALHTRLKYLHQTVCCNNALTEACKLGFLDGVKALLERASSHWSVKEALYVAASNGHTRVVLYLLREKAAEIIDPRPHEFYKVAKVACNETAKAMVRFAVFKWEDRLRFLPLWLIITCKIGCVHLTKSLLKKIIDFDTNIPLCSALDGDHWECASLIWTRVSENHRETIKKMAKERSDQRISQMEAWVEMKALQQEIIVKKFPVKAGRRV</sequence>
<dbReference type="SUPFAM" id="SSF48403">
    <property type="entry name" value="Ankyrin repeat"/>
    <property type="match status" value="1"/>
</dbReference>
<dbReference type="EMBL" id="CP000050">
    <property type="protein sequence ID" value="AAY49469.1"/>
    <property type="molecule type" value="Genomic_DNA"/>
</dbReference>
<dbReference type="AlphaFoldDB" id="A0A0H2X9V9"/>
<accession>A0A0H2X9V9</accession>
<dbReference type="Pfam" id="PF12796">
    <property type="entry name" value="Ank_2"/>
    <property type="match status" value="1"/>
</dbReference>
<proteinExistence type="predicted"/>
<dbReference type="Proteomes" id="UP000000420">
    <property type="component" value="Chromosome"/>
</dbReference>
<evidence type="ECO:0000313" key="2">
    <source>
        <dbReference type="Proteomes" id="UP000000420"/>
    </source>
</evidence>